<dbReference type="EMBL" id="CP068224">
    <property type="protein sequence ID" value="QQT56094.1"/>
    <property type="molecule type" value="Genomic_DNA"/>
</dbReference>
<proteinExistence type="predicted"/>
<feature type="region of interest" description="Disordered" evidence="1">
    <location>
        <begin position="45"/>
        <end position="94"/>
    </location>
</feature>
<protein>
    <submittedName>
        <fullName evidence="2">Uncharacterized protein</fullName>
    </submittedName>
</protein>
<reference evidence="2 3" key="1">
    <citation type="submission" date="2021-01" db="EMBL/GenBank/DDBJ databases">
        <title>FDA dAtabase for Regulatory Grade micrObial Sequences (FDA-ARGOS): Supporting development and validation of Infectious Disease Dx tests.</title>
        <authorList>
            <person name="Sproer C."/>
            <person name="Gronow S."/>
            <person name="Severitt S."/>
            <person name="Schroder I."/>
            <person name="Tallon L."/>
            <person name="Sadzewicz L."/>
            <person name="Zhao X."/>
            <person name="Boylan J."/>
            <person name="Ott S."/>
            <person name="Bowen H."/>
            <person name="Vavikolanu K."/>
            <person name="Mehta A."/>
            <person name="Aluvathingal J."/>
            <person name="Nadendla S."/>
            <person name="Lowell S."/>
            <person name="Myers T."/>
            <person name="Yan Y."/>
            <person name="Sichtig H."/>
        </authorList>
    </citation>
    <scope>NUCLEOTIDE SEQUENCE [LARGE SCALE GENOMIC DNA]</scope>
    <source>
        <strain evidence="2 3">FDAARGOS_1141</strain>
    </source>
</reference>
<organism evidence="2 3">
    <name type="scientific">Sphingobacterium multivorum</name>
    <dbReference type="NCBI Taxonomy" id="28454"/>
    <lineage>
        <taxon>Bacteria</taxon>
        <taxon>Pseudomonadati</taxon>
        <taxon>Bacteroidota</taxon>
        <taxon>Sphingobacteriia</taxon>
        <taxon>Sphingobacteriales</taxon>
        <taxon>Sphingobacteriaceae</taxon>
        <taxon>Sphingobacterium</taxon>
    </lineage>
</organism>
<name>A0ABX7CWJ6_SPHMU</name>
<accession>A0ABX7CWJ6</accession>
<sequence>MKKILIKIGKVLQVVLAAPVKWPGKAGNILKYIAVGLGILETVMEEEKPPPESSTDDAIGQKSSDESSAFSDSPIENSKVQKLPKERSVPHENQ</sequence>
<evidence type="ECO:0000256" key="1">
    <source>
        <dbReference type="SAM" id="MobiDB-lite"/>
    </source>
</evidence>
<dbReference type="Proteomes" id="UP000595498">
    <property type="component" value="Chromosome"/>
</dbReference>
<keyword evidence="3" id="KW-1185">Reference proteome</keyword>
<evidence type="ECO:0000313" key="3">
    <source>
        <dbReference type="Proteomes" id="UP000595498"/>
    </source>
</evidence>
<gene>
    <name evidence="2" type="ORF">I6I98_12870</name>
</gene>
<evidence type="ECO:0000313" key="2">
    <source>
        <dbReference type="EMBL" id="QQT56094.1"/>
    </source>
</evidence>
<feature type="compositionally biased region" description="Basic and acidic residues" evidence="1">
    <location>
        <begin position="83"/>
        <end position="94"/>
    </location>
</feature>